<dbReference type="AlphaFoldDB" id="A0A1Z4BUV8"/>
<evidence type="ECO:0000313" key="1">
    <source>
        <dbReference type="EMBL" id="ASF45048.1"/>
    </source>
</evidence>
<proteinExistence type="predicted"/>
<sequence>MSKILTFIEKATKADRSYKSFKYCFESIDVPTLIYDDKQGIVFSSDKNGETDKGLKTSKSLKEQAFRIAQQEEPLFKYFLDGSRRTYKIDDIAYSNVVYPIISGQIGVACCERSNKDSFKRLLFEHQLVLAMPTRANYLDDNHELFFNQRIKELNELSFLKKFGIQFSRLLVYQASILKEGEKYENRGIAKIQDEMIEAEKRLVHKLVQDKKLNPFSYLIKDGSLEYMKTGAVDSKELSKFKTNYKCVIGASKSFNPELCKDGNKKSIAQKIAELPLFHRTPAYKYTVERIPGVTFSVWYLRIREQHQTASPFDGVLKIEKILVSEQENEEGLDSDEIDRISCHIINERNPTCYGSDNRWANHLYPIFLTESFIKSQYLSDVYFLNLF</sequence>
<dbReference type="SUPFAM" id="SSF53098">
    <property type="entry name" value="Ribonuclease H-like"/>
    <property type="match status" value="1"/>
</dbReference>
<dbReference type="OrthoDB" id="5242906at2"/>
<dbReference type="KEGG" id="mpsy:CEK71_02630"/>
<dbReference type="EMBL" id="CP022129">
    <property type="protein sequence ID" value="ASF45048.1"/>
    <property type="molecule type" value="Genomic_DNA"/>
</dbReference>
<gene>
    <name evidence="1" type="ORF">CEK71_02630</name>
</gene>
<name>A0A1Z4BUV8_9GAMM</name>
<reference evidence="1 2" key="1">
    <citation type="submission" date="2017-06" db="EMBL/GenBank/DDBJ databases">
        <title>Genome Sequencing of the methanotroph Methylovulum psychrotolerants str. HV10-M2 isolated from a high-altitude environment.</title>
        <authorList>
            <person name="Mateos-Rivera A."/>
        </authorList>
    </citation>
    <scope>NUCLEOTIDE SEQUENCE [LARGE SCALE GENOMIC DNA]</scope>
    <source>
        <strain evidence="1 2">HV10_M2</strain>
    </source>
</reference>
<keyword evidence="2" id="KW-1185">Reference proteome</keyword>
<organism evidence="1 2">
    <name type="scientific">Methylovulum psychrotolerans</name>
    <dbReference type="NCBI Taxonomy" id="1704499"/>
    <lineage>
        <taxon>Bacteria</taxon>
        <taxon>Pseudomonadati</taxon>
        <taxon>Pseudomonadota</taxon>
        <taxon>Gammaproteobacteria</taxon>
        <taxon>Methylococcales</taxon>
        <taxon>Methylococcaceae</taxon>
        <taxon>Methylovulum</taxon>
    </lineage>
</organism>
<accession>A0A1Z4BUV8</accession>
<dbReference type="Proteomes" id="UP000197019">
    <property type="component" value="Chromosome"/>
</dbReference>
<evidence type="ECO:0000313" key="2">
    <source>
        <dbReference type="Proteomes" id="UP000197019"/>
    </source>
</evidence>
<dbReference type="InterPro" id="IPR012337">
    <property type="entry name" value="RNaseH-like_sf"/>
</dbReference>
<protein>
    <recommendedName>
        <fullName evidence="3">NurA domain-containing protein</fullName>
    </recommendedName>
</protein>
<dbReference type="RefSeq" id="WP_088617931.1">
    <property type="nucleotide sequence ID" value="NZ_CP022129.1"/>
</dbReference>
<evidence type="ECO:0008006" key="3">
    <source>
        <dbReference type="Google" id="ProtNLM"/>
    </source>
</evidence>